<keyword evidence="3 4" id="KW-0371">Homeobox</keyword>
<dbReference type="GO" id="GO:0000981">
    <property type="term" value="F:DNA-binding transcription factor activity, RNA polymerase II-specific"/>
    <property type="evidence" value="ECO:0007669"/>
    <property type="project" value="TreeGrafter"/>
</dbReference>
<name>Q1A1Y3_CLOAL</name>
<evidence type="ECO:0000256" key="2">
    <source>
        <dbReference type="ARBA" id="ARBA00006317"/>
    </source>
</evidence>
<evidence type="ECO:0000256" key="3">
    <source>
        <dbReference type="PROSITE-ProRule" id="PRU00108"/>
    </source>
</evidence>
<evidence type="ECO:0000313" key="7">
    <source>
        <dbReference type="EMBL" id="ABD38146.1"/>
    </source>
</evidence>
<accession>Q1A1Y3</accession>
<evidence type="ECO:0000256" key="1">
    <source>
        <dbReference type="ARBA" id="ARBA00004123"/>
    </source>
</evidence>
<dbReference type="Gene3D" id="1.10.10.60">
    <property type="entry name" value="Homeodomain-like"/>
    <property type="match status" value="1"/>
</dbReference>
<feature type="non-terminal residue" evidence="7">
    <location>
        <position position="352"/>
    </location>
</feature>
<dbReference type="Pfam" id="PF00046">
    <property type="entry name" value="Homeodomain"/>
    <property type="match status" value="1"/>
</dbReference>
<dbReference type="SUPFAM" id="SSF46689">
    <property type="entry name" value="Homeodomain-like"/>
    <property type="match status" value="1"/>
</dbReference>
<dbReference type="PROSITE" id="PS50071">
    <property type="entry name" value="HOMEOBOX_2"/>
    <property type="match status" value="1"/>
</dbReference>
<dbReference type="GO" id="GO:0000978">
    <property type="term" value="F:RNA polymerase II cis-regulatory region sequence-specific DNA binding"/>
    <property type="evidence" value="ECO:0007669"/>
    <property type="project" value="TreeGrafter"/>
</dbReference>
<dbReference type="SMART" id="SM00389">
    <property type="entry name" value="HOX"/>
    <property type="match status" value="1"/>
</dbReference>
<sequence length="352" mass="38843">MQKIDGIKQETNNENYFGAYKVGSTIIIPKLFNRSHANLASAAYGSHASAGAWWGQHHSTHNPSAAAMYEDSSAGQINTNGTNGGHSPPSNQIQSSNNNTNSNNNPSANSQVVQQQQQQQHQQQNNNPASVHQQSSTVASAQTQIVAPSTASESPASVSSQPAGPLHIPAKRPGFEADPSVIRHPHPWGYEPGFESQYHTHSQYYLERDRKPVYYGYPEAQFPQPPYWNYRDQPSYLAEERHSTRQSVEGTTGSQSTYDASNYTTTAGLRTYSSDAYSTAGSSLSVGVGAVGSCTPSNPLEWTGQVTVRKKRKPYSKFQTLELEKEFLFNAYVSKQKRWELARNLNLTERQV</sequence>
<dbReference type="AlphaFoldDB" id="Q1A1Y3"/>
<dbReference type="PANTHER" id="PTHR45874:SF4">
    <property type="entry name" value="HOMEOBOX PROTEIN ABDOMINAL-B"/>
    <property type="match status" value="1"/>
</dbReference>
<comment type="subcellular location">
    <subcellularLocation>
        <location evidence="1 3 4">Nucleus</location>
    </subcellularLocation>
</comment>
<protein>
    <submittedName>
        <fullName evidence="7">Abdominal-B</fullName>
    </submittedName>
</protein>
<organism evidence="7">
    <name type="scientific">Clogmia albipunctata</name>
    <name type="common">Mothmidge</name>
    <dbReference type="NCBI Taxonomy" id="85120"/>
    <lineage>
        <taxon>Eukaryota</taxon>
        <taxon>Metazoa</taxon>
        <taxon>Ecdysozoa</taxon>
        <taxon>Arthropoda</taxon>
        <taxon>Hexapoda</taxon>
        <taxon>Insecta</taxon>
        <taxon>Pterygota</taxon>
        <taxon>Neoptera</taxon>
        <taxon>Endopterygota</taxon>
        <taxon>Diptera</taxon>
        <taxon>Nematocera</taxon>
        <taxon>Psychodoidea</taxon>
        <taxon>Psychodidae</taxon>
        <taxon>Clogmia</taxon>
    </lineage>
</organism>
<keyword evidence="3 4" id="KW-0539">Nucleus</keyword>
<feature type="compositionally biased region" description="Polar residues" evidence="5">
    <location>
        <begin position="245"/>
        <end position="261"/>
    </location>
</feature>
<evidence type="ECO:0000256" key="4">
    <source>
        <dbReference type="RuleBase" id="RU000682"/>
    </source>
</evidence>
<feature type="domain" description="Homeobox" evidence="6">
    <location>
        <begin position="306"/>
        <end position="352"/>
    </location>
</feature>
<dbReference type="EMBL" id="DQ383821">
    <property type="protein sequence ID" value="ABD38146.1"/>
    <property type="molecule type" value="mRNA"/>
</dbReference>
<keyword evidence="3 4" id="KW-0238">DNA-binding</keyword>
<evidence type="ECO:0000259" key="6">
    <source>
        <dbReference type="PROSITE" id="PS50071"/>
    </source>
</evidence>
<comment type="similarity">
    <text evidence="2">Belongs to the Abd-B homeobox family.</text>
</comment>
<dbReference type="InterPro" id="IPR001356">
    <property type="entry name" value="HD"/>
</dbReference>
<dbReference type="InterPro" id="IPR046333">
    <property type="entry name" value="HXA10/ABDB-like"/>
</dbReference>
<dbReference type="CDD" id="cd00086">
    <property type="entry name" value="homeodomain"/>
    <property type="match status" value="1"/>
</dbReference>
<reference evidence="7" key="1">
    <citation type="journal article" date="2006" name="Evol. Dev.">
        <title>The evolution of abdominal reduction and the recent origin of distinct Abdominal-B transcript classes in Diptera.</title>
        <authorList>
            <person name="Yoder J.H."/>
            <person name="Carroll S.B."/>
        </authorList>
    </citation>
    <scope>NUCLEOTIDE SEQUENCE</scope>
</reference>
<dbReference type="InterPro" id="IPR009057">
    <property type="entry name" value="Homeodomain-like_sf"/>
</dbReference>
<evidence type="ECO:0000256" key="5">
    <source>
        <dbReference type="SAM" id="MobiDB-lite"/>
    </source>
</evidence>
<feature type="compositionally biased region" description="Low complexity" evidence="5">
    <location>
        <begin position="87"/>
        <end position="163"/>
    </location>
</feature>
<proteinExistence type="evidence at transcript level"/>
<dbReference type="GO" id="GO:0005634">
    <property type="term" value="C:nucleus"/>
    <property type="evidence" value="ECO:0007669"/>
    <property type="project" value="UniProtKB-SubCell"/>
</dbReference>
<feature type="region of interest" description="Disordered" evidence="5">
    <location>
        <begin position="74"/>
        <end position="178"/>
    </location>
</feature>
<dbReference type="PANTHER" id="PTHR45874">
    <property type="entry name" value="HOMEOBOX PROTEIN ABDOMINAL-B"/>
    <property type="match status" value="1"/>
</dbReference>
<feature type="region of interest" description="Disordered" evidence="5">
    <location>
        <begin position="238"/>
        <end position="261"/>
    </location>
</feature>